<organism evidence="1 2">
    <name type="scientific">Leptospira perdikensis</name>
    <dbReference type="NCBI Taxonomy" id="2484948"/>
    <lineage>
        <taxon>Bacteria</taxon>
        <taxon>Pseudomonadati</taxon>
        <taxon>Spirochaetota</taxon>
        <taxon>Spirochaetia</taxon>
        <taxon>Leptospirales</taxon>
        <taxon>Leptospiraceae</taxon>
        <taxon>Leptospira</taxon>
    </lineage>
</organism>
<keyword evidence="2" id="KW-1185">Reference proteome</keyword>
<accession>A0A4R9JL77</accession>
<dbReference type="Pfam" id="PF02585">
    <property type="entry name" value="PIG-L"/>
    <property type="match status" value="1"/>
</dbReference>
<dbReference type="Gene3D" id="3.40.50.10320">
    <property type="entry name" value="LmbE-like"/>
    <property type="match status" value="1"/>
</dbReference>
<reference evidence="1" key="1">
    <citation type="journal article" date="2019" name="PLoS Negl. Trop. Dis.">
        <title>Revisiting the worldwide diversity of Leptospira species in the environment.</title>
        <authorList>
            <person name="Vincent A.T."/>
            <person name="Schiettekatte O."/>
            <person name="Bourhy P."/>
            <person name="Veyrier F.J."/>
            <person name="Picardeau M."/>
        </authorList>
    </citation>
    <scope>NUCLEOTIDE SEQUENCE [LARGE SCALE GENOMIC DNA]</scope>
    <source>
        <strain evidence="1">201702692</strain>
    </source>
</reference>
<dbReference type="InterPro" id="IPR024078">
    <property type="entry name" value="LmbE-like_dom_sf"/>
</dbReference>
<evidence type="ECO:0000313" key="1">
    <source>
        <dbReference type="EMBL" id="TGL45828.1"/>
    </source>
</evidence>
<dbReference type="InterPro" id="IPR003737">
    <property type="entry name" value="GlcNAc_PI_deacetylase-related"/>
</dbReference>
<dbReference type="EMBL" id="RQGA01000001">
    <property type="protein sequence ID" value="TGL45828.1"/>
    <property type="molecule type" value="Genomic_DNA"/>
</dbReference>
<evidence type="ECO:0000313" key="2">
    <source>
        <dbReference type="Proteomes" id="UP000298125"/>
    </source>
</evidence>
<proteinExistence type="predicted"/>
<gene>
    <name evidence="1" type="ORF">EHQ49_00115</name>
</gene>
<comment type="caution">
    <text evidence="1">The sequence shown here is derived from an EMBL/GenBank/DDBJ whole genome shotgun (WGS) entry which is preliminary data.</text>
</comment>
<sequence length="220" mass="25345">MSKKVLVFTPHPDDETLGAGGFLLKKKQEGYQIIWLILTNMKKEFGWTPEQVDKRNQEIDEVSKLYPFDKVYNLELEPTGLDKYSLSELLTPINKIIKTEEPEIILLPSDNDPHSDHKIAYQVGISVSKKFRNPFIKQILEMEILSETNFGVFDSIQPNLFVDISDFFEKKVEILSKFNGEIGEHPFPRSLESIRALAILRGSQSNCKYAEAFRVIKSYE</sequence>
<dbReference type="SUPFAM" id="SSF102588">
    <property type="entry name" value="LmbE-like"/>
    <property type="match status" value="1"/>
</dbReference>
<dbReference type="AlphaFoldDB" id="A0A4R9JL77"/>
<dbReference type="OrthoDB" id="9815144at2"/>
<dbReference type="RefSeq" id="WP_135575125.1">
    <property type="nucleotide sequence ID" value="NZ_RQGA01000001.1"/>
</dbReference>
<protein>
    <submittedName>
        <fullName evidence="1">PIG-L family deacetylase</fullName>
    </submittedName>
</protein>
<dbReference type="Proteomes" id="UP000298125">
    <property type="component" value="Unassembled WGS sequence"/>
</dbReference>
<name>A0A4R9JL77_9LEPT</name>